<dbReference type="InterPro" id="IPR027417">
    <property type="entry name" value="P-loop_NTPase"/>
</dbReference>
<evidence type="ECO:0000259" key="3">
    <source>
        <dbReference type="Pfam" id="PF13087"/>
    </source>
</evidence>
<sequence length="1468" mass="168780">MNIKRINSRSQNFSRSHQGSVSLLRPEEVENEQLKAISNGFNSSALSYNGSDMVVSVPHGDNYRGSWKRLIRREFKNQHQMRRFITSCIVDAKKVGYELDALVEELGSPDGRDRIREIVMSQASVDAGKQAKIASFQRVILPFLALLTRSGIIECILDMQVNAIYLVVYNNLDSFMNDSVMSMLQELVKRQNISDQRVSQNELLIDDPHAFIPTSLGQFFLVIVRMINEFLKRIKDASSNETIHQIAEKLERLKDEWHESLVQQINSSDLLAYDIKCREYFFMILNKDIDNMKMMLEKLDNNLSPRKLFSKRVIGCHLNEAISMDLRRIYDPPGELSPNGKRHDNDFSEISKISIIPTREETLCERDPFLPAINEDDDTHHLPKGISRLLDRQFRLLREDMLNAFRLSINSFITFLSEADENDAQIQRLKTQGGRYGDNRDLNVYTNVEFSEIVVDKHKGFSCRIAFTPPISKQTAGERKAYWGKVKRLMHGNLVCLLWPNENAYDNGNKTISAKDYSLYFGTVASRNEDMLAEESAKIDINFIDVTIYSIAIKDILSKHSSNKIVKHRFMIESTDLLFESYHSILKTLQEARPENFPFAKYFAPQIDNEMFDEVAKVDPPIYSRAPGFNFDLSVLLNDKNRELLLDFEHLQPENNVIEDLKTYSSLDETQARALVSALSREVALIEGPPGTGKTYIGLLNHNIKNFVRMGSRSKSEIIGEYQIDTICNRRKDQRLGALLGRARSELEQIEEEAKKITERQMLRWIDWNLPLVKSYLMDEFPEHYENLLNPNIPEVLLIDGIEESRSNDETGKKKDEEWKRVGSSKRKTSIFEQWIHGVDLQEAQKLQKKLQNRPKNKEKSHKNKFEVLSEDYEFLNWLDSWRMPETARSLEELKDVYDVWNMSKAERVILHDFWREELHSESVKELARIRKSHDQIRGEIEKIKNEKRRDILSKCDVIGVTTSGAAKHHDLIRSIAPKIIICEEAGMSAFTQSINNHDLSIDSDIGKNYDLDVSLFERLVHGKNSCTKVEATQLLTQRRMRREIADLVRNTIYPDLEDHDETLLYPNVHGVQSNVFFIDHQNPEDPMRSEFALQSHSNEFEVKMIVEMVKYFVRNGYAKAEQIAVLTPYLGQLIKIRDALASSFMVVIDERDSDALAKFQDQMEDNNQQEPSPKAEKRSIASKRRLNQQVVLRTIDNFQGEEADIVIISLVRNTTKKNYGGSIGFLKSRNRTNVLLSRARHGMYLIGNAKLMKNKSEIWADVINILESRRPPQIGPGFPIVCVRHPNHKTIITDPKKFGEVSPDGGCTLSCGRALKCGHICPYKCHPDDPKRNVPACMNVAIHANVCVEKYVENAIFQLVISSYPVAIFIKMRYAIRVVIERVSYAKQKSPKNCCHKPINDVKCHENCGFQISECGHLCKSDCCKCQDESIKANGGRAQIDENGHVKRTNHQECKQDCARNQFCGHV</sequence>
<feature type="domain" description="ZNFX1" evidence="4">
    <location>
        <begin position="438"/>
        <end position="543"/>
    </location>
</feature>
<evidence type="ECO:0000256" key="1">
    <source>
        <dbReference type="SAM" id="MobiDB-lite"/>
    </source>
</evidence>
<dbReference type="GO" id="GO:0004386">
    <property type="term" value="F:helicase activity"/>
    <property type="evidence" value="ECO:0007669"/>
    <property type="project" value="InterPro"/>
</dbReference>
<organism evidence="5 6">
    <name type="scientific">Acaulospora morrowiae</name>
    <dbReference type="NCBI Taxonomy" id="94023"/>
    <lineage>
        <taxon>Eukaryota</taxon>
        <taxon>Fungi</taxon>
        <taxon>Fungi incertae sedis</taxon>
        <taxon>Mucoromycota</taxon>
        <taxon>Glomeromycotina</taxon>
        <taxon>Glomeromycetes</taxon>
        <taxon>Diversisporales</taxon>
        <taxon>Acaulosporaceae</taxon>
        <taxon>Acaulospora</taxon>
    </lineage>
</organism>
<dbReference type="Pfam" id="PF13087">
    <property type="entry name" value="AAA_12"/>
    <property type="match status" value="1"/>
</dbReference>
<name>A0A9N8ZK55_9GLOM</name>
<feature type="non-terminal residue" evidence="5">
    <location>
        <position position="1468"/>
    </location>
</feature>
<dbReference type="OrthoDB" id="2423195at2759"/>
<feature type="compositionally biased region" description="Polar residues" evidence="1">
    <location>
        <begin position="8"/>
        <end position="21"/>
    </location>
</feature>
<dbReference type="SUPFAM" id="SSF52540">
    <property type="entry name" value="P-loop containing nucleoside triphosphate hydrolases"/>
    <property type="match status" value="1"/>
</dbReference>
<dbReference type="EMBL" id="CAJVPV010001475">
    <property type="protein sequence ID" value="CAG8498535.1"/>
    <property type="molecule type" value="Genomic_DNA"/>
</dbReference>
<protein>
    <submittedName>
        <fullName evidence="5">6255_t:CDS:1</fullName>
    </submittedName>
</protein>
<dbReference type="Gene3D" id="3.40.50.300">
    <property type="entry name" value="P-loop containing nucleotide triphosphate hydrolases"/>
    <property type="match status" value="3"/>
</dbReference>
<dbReference type="FunFam" id="3.40.50.300:FF:001660">
    <property type="entry name" value="NF-X1 finger and helicase protein, putative"/>
    <property type="match status" value="1"/>
</dbReference>
<dbReference type="InterPro" id="IPR041679">
    <property type="entry name" value="DNA2/NAM7-like_C"/>
</dbReference>
<evidence type="ECO:0000259" key="2">
    <source>
        <dbReference type="Pfam" id="PF13086"/>
    </source>
</evidence>
<dbReference type="InterPro" id="IPR041677">
    <property type="entry name" value="DNA2/NAM7_AAA_11"/>
</dbReference>
<dbReference type="InterPro" id="IPR057373">
    <property type="entry name" value="ZNFX1"/>
</dbReference>
<dbReference type="Pfam" id="PF25396">
    <property type="entry name" value="ZNFX1"/>
    <property type="match status" value="1"/>
</dbReference>
<accession>A0A9N8ZK55</accession>
<evidence type="ECO:0000313" key="6">
    <source>
        <dbReference type="Proteomes" id="UP000789342"/>
    </source>
</evidence>
<dbReference type="CDD" id="cd18808">
    <property type="entry name" value="SF1_C_Upf1"/>
    <property type="match status" value="1"/>
</dbReference>
<evidence type="ECO:0000259" key="4">
    <source>
        <dbReference type="Pfam" id="PF25396"/>
    </source>
</evidence>
<evidence type="ECO:0000313" key="5">
    <source>
        <dbReference type="EMBL" id="CAG8498535.1"/>
    </source>
</evidence>
<reference evidence="5" key="1">
    <citation type="submission" date="2021-06" db="EMBL/GenBank/DDBJ databases">
        <authorList>
            <person name="Kallberg Y."/>
            <person name="Tangrot J."/>
            <person name="Rosling A."/>
        </authorList>
    </citation>
    <scope>NUCLEOTIDE SEQUENCE</scope>
    <source>
        <strain evidence="5">CL551</strain>
    </source>
</reference>
<feature type="region of interest" description="Disordered" evidence="1">
    <location>
        <begin position="1"/>
        <end position="25"/>
    </location>
</feature>
<feature type="domain" description="DNA2/NAM7 helicase-like C-terminal" evidence="3">
    <location>
        <begin position="1012"/>
        <end position="1251"/>
    </location>
</feature>
<dbReference type="InterPro" id="IPR045055">
    <property type="entry name" value="DNA2/NAM7-like"/>
</dbReference>
<gene>
    <name evidence="5" type="ORF">AMORRO_LOCUS3136</name>
</gene>
<dbReference type="PANTHER" id="PTHR10887">
    <property type="entry name" value="DNA2/NAM7 HELICASE FAMILY"/>
    <property type="match status" value="1"/>
</dbReference>
<dbReference type="PANTHER" id="PTHR10887:SF341">
    <property type="entry name" value="NFX1-TYPE ZINC FINGER-CONTAINING PROTEIN 1"/>
    <property type="match status" value="1"/>
</dbReference>
<dbReference type="Pfam" id="PF13086">
    <property type="entry name" value="AAA_11"/>
    <property type="match status" value="1"/>
</dbReference>
<dbReference type="GO" id="GO:0031380">
    <property type="term" value="C:nuclear RNA-directed RNA polymerase complex"/>
    <property type="evidence" value="ECO:0007669"/>
    <property type="project" value="TreeGrafter"/>
</dbReference>
<dbReference type="InterPro" id="IPR047187">
    <property type="entry name" value="SF1_C_Upf1"/>
</dbReference>
<feature type="domain" description="DNA2/NAM7 helicase helicase" evidence="2">
    <location>
        <begin position="667"/>
        <end position="989"/>
    </location>
</feature>
<proteinExistence type="predicted"/>
<dbReference type="GO" id="GO:0031048">
    <property type="term" value="P:regulatory ncRNA-mediated heterochromatin formation"/>
    <property type="evidence" value="ECO:0007669"/>
    <property type="project" value="TreeGrafter"/>
</dbReference>
<keyword evidence="6" id="KW-1185">Reference proteome</keyword>
<comment type="caution">
    <text evidence="5">The sequence shown here is derived from an EMBL/GenBank/DDBJ whole genome shotgun (WGS) entry which is preliminary data.</text>
</comment>
<dbReference type="Proteomes" id="UP000789342">
    <property type="component" value="Unassembled WGS sequence"/>
</dbReference>